<keyword evidence="3" id="KW-1185">Reference proteome</keyword>
<organism evidence="2 3">
    <name type="scientific">Volvox africanus</name>
    <dbReference type="NCBI Taxonomy" id="51714"/>
    <lineage>
        <taxon>Eukaryota</taxon>
        <taxon>Viridiplantae</taxon>
        <taxon>Chlorophyta</taxon>
        <taxon>core chlorophytes</taxon>
        <taxon>Chlorophyceae</taxon>
        <taxon>CS clade</taxon>
        <taxon>Chlamydomonadales</taxon>
        <taxon>Volvocaceae</taxon>
        <taxon>Volvox</taxon>
    </lineage>
</organism>
<sequence>MSRHLRHELLAASFWLSFLVLQHLAGLQAHGLNTNSIADSQSKQPLSFLSHRGRRLLANNSYSYCTSTGALCAACDTNILSVDRCYTEDSLGSDSTICRLPSPSGVVSTSSICGNAASTYSIQSPDGGTAAAGELLVWRESGGQVLAVTLKFTCNWMMVAGAPITLTAHYGTGGNLAYSSFHTPTNKSTCYSFQVRLNRYQQCRHLEAARRVASSGPLNANGVRY</sequence>
<gene>
    <name evidence="2" type="ORF">Vafri_10955</name>
</gene>
<evidence type="ECO:0000256" key="1">
    <source>
        <dbReference type="SAM" id="SignalP"/>
    </source>
</evidence>
<comment type="caution">
    <text evidence="2">The sequence shown here is derived from an EMBL/GenBank/DDBJ whole genome shotgun (WGS) entry which is preliminary data.</text>
</comment>
<dbReference type="AlphaFoldDB" id="A0A8J4F179"/>
<feature type="signal peptide" evidence="1">
    <location>
        <begin position="1"/>
        <end position="29"/>
    </location>
</feature>
<keyword evidence="1" id="KW-0732">Signal</keyword>
<proteinExistence type="predicted"/>
<protein>
    <recommendedName>
        <fullName evidence="4">Pherophorin domain-containing protein</fullName>
    </recommendedName>
</protein>
<dbReference type="Proteomes" id="UP000747399">
    <property type="component" value="Unassembled WGS sequence"/>
</dbReference>
<feature type="chain" id="PRO_5035313353" description="Pherophorin domain-containing protein" evidence="1">
    <location>
        <begin position="30"/>
        <end position="225"/>
    </location>
</feature>
<evidence type="ECO:0000313" key="2">
    <source>
        <dbReference type="EMBL" id="GIL55392.1"/>
    </source>
</evidence>
<reference evidence="2" key="1">
    <citation type="journal article" date="2021" name="Proc. Natl. Acad. Sci. U.S.A.">
        <title>Three genomes in the algal genus Volvox reveal the fate of a haploid sex-determining region after a transition to homothallism.</title>
        <authorList>
            <person name="Yamamoto K."/>
            <person name="Hamaji T."/>
            <person name="Kawai-Toyooka H."/>
            <person name="Matsuzaki R."/>
            <person name="Takahashi F."/>
            <person name="Nishimura Y."/>
            <person name="Kawachi M."/>
            <person name="Noguchi H."/>
            <person name="Minakuchi Y."/>
            <person name="Umen J.G."/>
            <person name="Toyoda A."/>
            <person name="Nozaki H."/>
        </authorList>
    </citation>
    <scope>NUCLEOTIDE SEQUENCE</scope>
    <source>
        <strain evidence="2">NIES-3780</strain>
    </source>
</reference>
<name>A0A8J4F179_9CHLO</name>
<evidence type="ECO:0000313" key="3">
    <source>
        <dbReference type="Proteomes" id="UP000747399"/>
    </source>
</evidence>
<dbReference type="EMBL" id="BNCO01000021">
    <property type="protein sequence ID" value="GIL55392.1"/>
    <property type="molecule type" value="Genomic_DNA"/>
</dbReference>
<accession>A0A8J4F179</accession>
<evidence type="ECO:0008006" key="4">
    <source>
        <dbReference type="Google" id="ProtNLM"/>
    </source>
</evidence>